<sequence>MPVKKSRCGSKDTMEFLQEKSERDFALREKELEVEQEQSLQRIDQLVQQQSQMMAIMQQQMKQQSDMMMAFMKNFQ</sequence>
<reference evidence="1" key="1">
    <citation type="journal article" date="2023" name="G3 (Bethesda)">
        <title>Whole genome assembly and annotation of the endangered Caribbean coral Acropora cervicornis.</title>
        <authorList>
            <person name="Selwyn J.D."/>
            <person name="Vollmer S.V."/>
        </authorList>
    </citation>
    <scope>NUCLEOTIDE SEQUENCE</scope>
    <source>
        <strain evidence="1">K2</strain>
    </source>
</reference>
<proteinExistence type="predicted"/>
<dbReference type="Proteomes" id="UP001249851">
    <property type="component" value="Unassembled WGS sequence"/>
</dbReference>
<evidence type="ECO:0000313" key="1">
    <source>
        <dbReference type="EMBL" id="KAK2548980.1"/>
    </source>
</evidence>
<dbReference type="EMBL" id="JARQWQ010000133">
    <property type="protein sequence ID" value="KAK2548980.1"/>
    <property type="molecule type" value="Genomic_DNA"/>
</dbReference>
<accession>A0AAD9PUM8</accession>
<protein>
    <submittedName>
        <fullName evidence="1">Uncharacterized protein</fullName>
    </submittedName>
</protein>
<gene>
    <name evidence="1" type="ORF">P5673_030600</name>
</gene>
<organism evidence="1 2">
    <name type="scientific">Acropora cervicornis</name>
    <name type="common">Staghorn coral</name>
    <dbReference type="NCBI Taxonomy" id="6130"/>
    <lineage>
        <taxon>Eukaryota</taxon>
        <taxon>Metazoa</taxon>
        <taxon>Cnidaria</taxon>
        <taxon>Anthozoa</taxon>
        <taxon>Hexacorallia</taxon>
        <taxon>Scleractinia</taxon>
        <taxon>Astrocoeniina</taxon>
        <taxon>Acroporidae</taxon>
        <taxon>Acropora</taxon>
    </lineage>
</organism>
<name>A0AAD9PUM8_ACRCE</name>
<keyword evidence="2" id="KW-1185">Reference proteome</keyword>
<reference evidence="1" key="2">
    <citation type="journal article" date="2023" name="Science">
        <title>Genomic signatures of disease resistance in endangered staghorn corals.</title>
        <authorList>
            <person name="Vollmer S.V."/>
            <person name="Selwyn J.D."/>
            <person name="Despard B.A."/>
            <person name="Roesel C.L."/>
        </authorList>
    </citation>
    <scope>NUCLEOTIDE SEQUENCE</scope>
    <source>
        <strain evidence="1">K2</strain>
    </source>
</reference>
<comment type="caution">
    <text evidence="1">The sequence shown here is derived from an EMBL/GenBank/DDBJ whole genome shotgun (WGS) entry which is preliminary data.</text>
</comment>
<evidence type="ECO:0000313" key="2">
    <source>
        <dbReference type="Proteomes" id="UP001249851"/>
    </source>
</evidence>
<dbReference type="AlphaFoldDB" id="A0AAD9PUM8"/>